<dbReference type="Gene3D" id="3.40.50.1860">
    <property type="match status" value="2"/>
</dbReference>
<gene>
    <name evidence="1" type="ORF">GC250_01830</name>
</gene>
<keyword evidence="2" id="KW-1185">Reference proteome</keyword>
<dbReference type="PANTHER" id="PTHR40267:SF1">
    <property type="entry name" value="BLR3294 PROTEIN"/>
    <property type="match status" value="1"/>
</dbReference>
<accession>A0A6A9QSV0</accession>
<dbReference type="AlphaFoldDB" id="A0A6A9QSV0"/>
<dbReference type="RefSeq" id="WP_054838914.1">
    <property type="nucleotide sequence ID" value="NZ_BBBY01000025.1"/>
</dbReference>
<protein>
    <submittedName>
        <fullName evidence="1">Arylmalonate decarboxylase</fullName>
    </submittedName>
</protein>
<dbReference type="Proteomes" id="UP000470772">
    <property type="component" value="Unassembled WGS sequence"/>
</dbReference>
<dbReference type="EMBL" id="WGGD01000005">
    <property type="protein sequence ID" value="MUN28232.1"/>
    <property type="molecule type" value="Genomic_DNA"/>
</dbReference>
<sequence length="234" mass="26015">MPGGRGRIGVVIPAGNAAMEYDLWKMAPDGVTIHFTRMKPTKGCEPTDETQFERELKEVFSLLDDVAEAIIYGRTYGTHKHAHVIKRVATKPLVLPEEEAVNTLRTLEARKIFVATPYIQKRTMEEVNFFKENGFEVTGYDGLNKVRGVDISNTAVFTIYRLVKRNIEAVRKADAVYIACTALATYEASTYLHEDLGIPVVTENAVAMLGALNKIGVKFSPPGFSVCTRRSQIT</sequence>
<name>A0A6A9QSV0_SULME</name>
<comment type="caution">
    <text evidence="1">The sequence shown here is derived from an EMBL/GenBank/DDBJ whole genome shotgun (WGS) entry which is preliminary data.</text>
</comment>
<evidence type="ECO:0000313" key="2">
    <source>
        <dbReference type="Proteomes" id="UP000470772"/>
    </source>
</evidence>
<organism evidence="1 2">
    <name type="scientific">Sulfuracidifex metallicus DSM 6482 = JCM 9184</name>
    <dbReference type="NCBI Taxonomy" id="523847"/>
    <lineage>
        <taxon>Archaea</taxon>
        <taxon>Thermoproteota</taxon>
        <taxon>Thermoprotei</taxon>
        <taxon>Sulfolobales</taxon>
        <taxon>Sulfolobaceae</taxon>
        <taxon>Sulfuracidifex</taxon>
    </lineage>
</organism>
<proteinExistence type="predicted"/>
<dbReference type="Pfam" id="PF17645">
    <property type="entry name" value="Amdase"/>
    <property type="match status" value="1"/>
</dbReference>
<dbReference type="InterPro" id="IPR026286">
    <property type="entry name" value="MaiA/AMDase"/>
</dbReference>
<dbReference type="GO" id="GO:0016855">
    <property type="term" value="F:racemase and epimerase activity, acting on amino acids and derivatives"/>
    <property type="evidence" value="ECO:0007669"/>
    <property type="project" value="InterPro"/>
</dbReference>
<dbReference type="InterPro" id="IPR001920">
    <property type="entry name" value="Asp/Glu_race"/>
</dbReference>
<dbReference type="OrthoDB" id="41425at2157"/>
<evidence type="ECO:0000313" key="1">
    <source>
        <dbReference type="EMBL" id="MUN28232.1"/>
    </source>
</evidence>
<reference evidence="1 2" key="1">
    <citation type="submission" date="2019-10" db="EMBL/GenBank/DDBJ databases">
        <title>Sequencing and Assembly of Multiple Reported Metal-Biooxidizing Members of the Extremely Thermoacidophilic Archaeal Family Sulfolobaceae.</title>
        <authorList>
            <person name="Counts J.A."/>
            <person name="Kelly R.M."/>
        </authorList>
    </citation>
    <scope>NUCLEOTIDE SEQUENCE [LARGE SCALE GENOMIC DNA]</scope>
    <source>
        <strain evidence="1 2">DSM 6482</strain>
    </source>
</reference>
<dbReference type="PANTHER" id="PTHR40267">
    <property type="entry name" value="BLR3294 PROTEIN"/>
    <property type="match status" value="1"/>
</dbReference>